<reference evidence="2 3" key="1">
    <citation type="submission" date="2024-09" db="EMBL/GenBank/DDBJ databases">
        <authorList>
            <person name="Sun Q."/>
            <person name="Mori K."/>
        </authorList>
    </citation>
    <scope>NUCLEOTIDE SEQUENCE [LARGE SCALE GENOMIC DNA]</scope>
    <source>
        <strain evidence="2 3">CCM 7609</strain>
    </source>
</reference>
<feature type="region of interest" description="Disordered" evidence="1">
    <location>
        <begin position="49"/>
        <end position="78"/>
    </location>
</feature>
<keyword evidence="3" id="KW-1185">Reference proteome</keyword>
<proteinExistence type="predicted"/>
<organism evidence="2 3">
    <name type="scientific">Citricoccus parietis</name>
    <dbReference type="NCBI Taxonomy" id="592307"/>
    <lineage>
        <taxon>Bacteria</taxon>
        <taxon>Bacillati</taxon>
        <taxon>Actinomycetota</taxon>
        <taxon>Actinomycetes</taxon>
        <taxon>Micrococcales</taxon>
        <taxon>Micrococcaceae</taxon>
        <taxon>Citricoccus</taxon>
    </lineage>
</organism>
<evidence type="ECO:0000256" key="1">
    <source>
        <dbReference type="SAM" id="MobiDB-lite"/>
    </source>
</evidence>
<evidence type="ECO:0000313" key="3">
    <source>
        <dbReference type="Proteomes" id="UP001589575"/>
    </source>
</evidence>
<evidence type="ECO:0000313" key="2">
    <source>
        <dbReference type="EMBL" id="MFB9070457.1"/>
    </source>
</evidence>
<dbReference type="EMBL" id="JBHMFI010000001">
    <property type="protein sequence ID" value="MFB9070457.1"/>
    <property type="molecule type" value="Genomic_DNA"/>
</dbReference>
<sequence length="78" mass="7978">MQARIGGREPARPGPRQPPTAAAGTTRAAHRLRRLGGRARRAGLACRRTRGGPLVPRGAAGRGRVLPRGPAAAASGGR</sequence>
<dbReference type="Proteomes" id="UP001589575">
    <property type="component" value="Unassembled WGS sequence"/>
</dbReference>
<feature type="compositionally biased region" description="Basic and acidic residues" evidence="1">
    <location>
        <begin position="1"/>
        <end position="11"/>
    </location>
</feature>
<feature type="region of interest" description="Disordered" evidence="1">
    <location>
        <begin position="1"/>
        <end position="35"/>
    </location>
</feature>
<gene>
    <name evidence="2" type="ORF">ACFFX0_04335</name>
</gene>
<comment type="caution">
    <text evidence="2">The sequence shown here is derived from an EMBL/GenBank/DDBJ whole genome shotgun (WGS) entry which is preliminary data.</text>
</comment>
<accession>A0ABV5FUV1</accession>
<protein>
    <submittedName>
        <fullName evidence="2">Uncharacterized protein</fullName>
    </submittedName>
</protein>
<name>A0ABV5FUV1_9MICC</name>